<feature type="chain" id="PRO_5031250649" evidence="3">
    <location>
        <begin position="28"/>
        <end position="101"/>
    </location>
</feature>
<proteinExistence type="predicted"/>
<evidence type="ECO:0000256" key="3">
    <source>
        <dbReference type="SAM" id="SignalP"/>
    </source>
</evidence>
<dbReference type="RefSeq" id="WP_075137832.1">
    <property type="nucleotide sequence ID" value="NZ_MSIF01000032.1"/>
</dbReference>
<keyword evidence="5" id="KW-1185">Reference proteome</keyword>
<evidence type="ECO:0000256" key="1">
    <source>
        <dbReference type="SAM" id="MobiDB-lite"/>
    </source>
</evidence>
<keyword evidence="2" id="KW-0472">Membrane</keyword>
<reference evidence="4 5" key="1">
    <citation type="submission" date="2016-12" db="EMBL/GenBank/DDBJ databases">
        <title>The draft genome sequence of Actinophytocola xinjiangensis.</title>
        <authorList>
            <person name="Wang W."/>
            <person name="Yuan L."/>
        </authorList>
    </citation>
    <scope>NUCLEOTIDE SEQUENCE [LARGE SCALE GENOMIC DNA]</scope>
    <source>
        <strain evidence="4 5">CGMCC 4.4663</strain>
    </source>
</reference>
<dbReference type="InterPro" id="IPR045635">
    <property type="entry name" value="DUF6412"/>
</dbReference>
<keyword evidence="2" id="KW-1133">Transmembrane helix</keyword>
<accession>A0A7Z1AU63</accession>
<organism evidence="4 5">
    <name type="scientific">Actinophytocola xinjiangensis</name>
    <dbReference type="NCBI Taxonomy" id="485602"/>
    <lineage>
        <taxon>Bacteria</taxon>
        <taxon>Bacillati</taxon>
        <taxon>Actinomycetota</taxon>
        <taxon>Actinomycetes</taxon>
        <taxon>Pseudonocardiales</taxon>
        <taxon>Pseudonocardiaceae</taxon>
    </lineage>
</organism>
<evidence type="ECO:0000313" key="5">
    <source>
        <dbReference type="Proteomes" id="UP000185696"/>
    </source>
</evidence>
<dbReference type="Proteomes" id="UP000185696">
    <property type="component" value="Unassembled WGS sequence"/>
</dbReference>
<name>A0A7Z1AU63_9PSEU</name>
<evidence type="ECO:0000313" key="4">
    <source>
        <dbReference type="EMBL" id="OLF05210.1"/>
    </source>
</evidence>
<dbReference type="Pfam" id="PF19950">
    <property type="entry name" value="DUF6412"/>
    <property type="match status" value="1"/>
</dbReference>
<feature type="transmembrane region" description="Helical" evidence="2">
    <location>
        <begin position="37"/>
        <end position="56"/>
    </location>
</feature>
<keyword evidence="2" id="KW-0812">Transmembrane</keyword>
<dbReference type="AlphaFoldDB" id="A0A7Z1AU63"/>
<evidence type="ECO:0000256" key="2">
    <source>
        <dbReference type="SAM" id="Phobius"/>
    </source>
</evidence>
<dbReference type="EMBL" id="MSIF01000032">
    <property type="protein sequence ID" value="OLF05210.1"/>
    <property type="molecule type" value="Genomic_DNA"/>
</dbReference>
<protein>
    <submittedName>
        <fullName evidence="4">Uncharacterized protein</fullName>
    </submittedName>
</protein>
<comment type="caution">
    <text evidence="4">The sequence shown here is derived from an EMBL/GenBank/DDBJ whole genome shotgun (WGS) entry which is preliminary data.</text>
</comment>
<sequence length="101" mass="10408">MHPTGLRLRLLAAFLLPALLLALPATAHGPLALATALTAGLATAIGVAAVVVVRLAPTVTPASVRTVSLRERARLTSTVRLRDPDAPGRTRPRAPSVRPAA</sequence>
<dbReference type="OrthoDB" id="3700882at2"/>
<keyword evidence="3" id="KW-0732">Signal</keyword>
<gene>
    <name evidence="4" type="ORF">BLA60_37350</name>
</gene>
<feature type="signal peptide" evidence="3">
    <location>
        <begin position="1"/>
        <end position="27"/>
    </location>
</feature>
<feature type="region of interest" description="Disordered" evidence="1">
    <location>
        <begin position="78"/>
        <end position="101"/>
    </location>
</feature>
<feature type="compositionally biased region" description="Basic and acidic residues" evidence="1">
    <location>
        <begin position="78"/>
        <end position="88"/>
    </location>
</feature>